<dbReference type="GO" id="GO:0030144">
    <property type="term" value="F:alpha-1,6-mannosylglycoprotein 6-beta-N-acetylglucosaminyltransferase activity"/>
    <property type="evidence" value="ECO:0007669"/>
    <property type="project" value="UniProtKB-EC"/>
</dbReference>
<keyword evidence="18" id="KW-1185">Reference proteome</keyword>
<feature type="compositionally biased region" description="Acidic residues" evidence="14">
    <location>
        <begin position="71"/>
        <end position="81"/>
    </location>
</feature>
<feature type="region of interest" description="Disordered" evidence="14">
    <location>
        <begin position="58"/>
        <end position="81"/>
    </location>
</feature>
<comment type="catalytic activity">
    <reaction evidence="13">
        <text>N(4)-{beta-D-GlcNAc-(1-&gt;2)-[beta-D-GlcNAc-(1-&gt;4)]-alpha-D-Man-(1-&gt;3)-[beta-D-GlcNAc-(1-&gt;2)-alpha-D-Man-(1-&gt;6)]-beta-D-Man-(1-&gt;4)-beta-D-GlcNAc-(1-&gt;4)-beta-D-GlcNAc}-L-asparaginyl-[protein] + UDP-N-acetyl-alpha-D-glucosamine = N(4)-{beta-D-GlcNAc-(1-&gt;2)-[beta-D-GlcNAc-(1-&gt;4)]-alpha-D-Man-(1-&gt;3)-[beta-D-GlcNAc-(1-&gt;2)-[beta-D-GlcNAc-(1-&gt;6)]-alpha-D-Man-(1-&gt;6)]-beta-D-Man-(1-&gt;4)-beta-D-GlcNAc-(1-&gt;4)-beta-D-GlcNAc}-L-asparaginyl-[protein] + UDP + H(+)</text>
        <dbReference type="Rhea" id="RHEA:16921"/>
        <dbReference type="Rhea" id="RHEA-COMP:14374"/>
        <dbReference type="Rhea" id="RHEA-COMP:14377"/>
        <dbReference type="ChEBI" id="CHEBI:15378"/>
        <dbReference type="ChEBI" id="CHEBI:57705"/>
        <dbReference type="ChEBI" id="CHEBI:58223"/>
        <dbReference type="ChEBI" id="CHEBI:139507"/>
        <dbReference type="ChEBI" id="CHEBI:139510"/>
        <dbReference type="EC" id="2.4.1.155"/>
    </reaction>
</comment>
<sequence>MHRSSTAGNWVDLVASRVRKRLIPFVLLAALLLLVLWSYSDTRVQLAAQAQKQRFLGSLGHHPSDKKFGEQQDDLGSDELLSDQSDAEPALHRQLNDELLNEAQAKRPISPAKPPVAPAIDESKHTEPESTSKSLDDIKPDDEAREFASHFFPPPPLSAGRESEWKEKRRRDLAIAYHCVINADQCPAHAKKVVLCGAGRFRWALDGTFERPSAFANGEAILAKSFMYAMDQGGYPFIYLDEGEMGKIDEIVQKISTLYKILGEHVRAVIFDYTGERECMLKNARCLLSDTNEDGIPKWKMFAWDAMGSILPDYETVSRWKWHLTGIPVAEATWLGITLSKDCSMFPYVPFADRSHKAYVLGKERRYFLESKCSWQPEDFKTVVDATGLKLVAGVKEAKEGEEPLPDSIENLGPATRAGFIEALGTAKVVIGVGGPTESPSPLEAICMGTPFINPGLPVNGGHGTEWDGDFVHWKAQHKFLLHYGPPYVYNVLAKKGTALLEAVQSALANPMTEPYLPPELSDEQYLGRVDALLNDDWQALYESKIAGGEFFEP</sequence>
<dbReference type="AlphaFoldDB" id="G7DVT2"/>
<feature type="compositionally biased region" description="Basic and acidic residues" evidence="14">
    <location>
        <begin position="121"/>
        <end position="138"/>
    </location>
</feature>
<comment type="subcellular location">
    <subcellularLocation>
        <location evidence="1">Golgi apparatus membrane</location>
        <topology evidence="1">Single-pass type II membrane protein</topology>
    </subcellularLocation>
</comment>
<dbReference type="InterPro" id="IPR026116">
    <property type="entry name" value="GT18_cat"/>
</dbReference>
<keyword evidence="8" id="KW-0735">Signal-anchor</keyword>
<organism evidence="17 18">
    <name type="scientific">Mixia osmundae (strain CBS 9802 / IAM 14324 / JCM 22182 / KY 12970)</name>
    <dbReference type="NCBI Taxonomy" id="764103"/>
    <lineage>
        <taxon>Eukaryota</taxon>
        <taxon>Fungi</taxon>
        <taxon>Dikarya</taxon>
        <taxon>Basidiomycota</taxon>
        <taxon>Pucciniomycotina</taxon>
        <taxon>Mixiomycetes</taxon>
        <taxon>Mixiales</taxon>
        <taxon>Mixiaceae</taxon>
        <taxon>Mixia</taxon>
    </lineage>
</organism>
<proteinExistence type="inferred from homology"/>
<comment type="pathway">
    <text evidence="2">Protein modification; protein glycosylation.</text>
</comment>
<protein>
    <recommendedName>
        <fullName evidence="4">alpha-1,6-mannosyl-glycoprotein 6-beta-N-acetylglucosaminyltransferase</fullName>
        <ecNumber evidence="4">2.4.1.155</ecNumber>
    </recommendedName>
</protein>
<evidence type="ECO:0000256" key="8">
    <source>
        <dbReference type="ARBA" id="ARBA00022968"/>
    </source>
</evidence>
<keyword evidence="5" id="KW-0328">Glycosyltransferase</keyword>
<dbReference type="HOGENOM" id="CLU_033184_0_0_1"/>
<keyword evidence="12" id="KW-0325">Glycoprotein</keyword>
<comment type="similarity">
    <text evidence="3">Belongs to the glycosyltransferase 18 family.</text>
</comment>
<gene>
    <name evidence="17" type="primary">Mo01345</name>
    <name evidence="17" type="ORF">E5Q_01345</name>
</gene>
<evidence type="ECO:0000256" key="12">
    <source>
        <dbReference type="ARBA" id="ARBA00023180"/>
    </source>
</evidence>
<evidence type="ECO:0000256" key="6">
    <source>
        <dbReference type="ARBA" id="ARBA00022679"/>
    </source>
</evidence>
<reference evidence="17 18" key="2">
    <citation type="journal article" date="2012" name="Open Biol.">
        <title>Characteristics of nucleosomes and linker DNA regions on the genome of the basidiomycete Mixia osmundae revealed by mono- and dinucleosome mapping.</title>
        <authorList>
            <person name="Nishida H."/>
            <person name="Kondo S."/>
            <person name="Matsumoto T."/>
            <person name="Suzuki Y."/>
            <person name="Yoshikawa H."/>
            <person name="Taylor T.D."/>
            <person name="Sugiyama J."/>
        </authorList>
    </citation>
    <scope>NUCLEOTIDE SEQUENCE [LARGE SCALE GENOMIC DNA]</scope>
    <source>
        <strain evidence="18">CBS 9802 / IAM 14324 / JCM 22182 / KY 12970</strain>
    </source>
</reference>
<evidence type="ECO:0000259" key="16">
    <source>
        <dbReference type="Pfam" id="PF15024"/>
    </source>
</evidence>
<evidence type="ECO:0000256" key="5">
    <source>
        <dbReference type="ARBA" id="ARBA00022676"/>
    </source>
</evidence>
<name>G7DVT2_MIXOS</name>
<evidence type="ECO:0000256" key="14">
    <source>
        <dbReference type="SAM" id="MobiDB-lite"/>
    </source>
</evidence>
<dbReference type="UniPathway" id="UPA00378"/>
<dbReference type="PANTHER" id="PTHR15075">
    <property type="entry name" value="ALPHA-MANNOSIDE BETA-1,6-N-ACETYLGLUCOSAMINYLTRANSFERASE"/>
    <property type="match status" value="1"/>
</dbReference>
<feature type="transmembrane region" description="Helical" evidence="15">
    <location>
        <begin position="21"/>
        <end position="39"/>
    </location>
</feature>
<dbReference type="GO" id="GO:0000139">
    <property type="term" value="C:Golgi membrane"/>
    <property type="evidence" value="ECO:0007669"/>
    <property type="project" value="UniProtKB-SubCell"/>
</dbReference>
<keyword evidence="11 15" id="KW-0472">Membrane</keyword>
<dbReference type="EC" id="2.4.1.155" evidence="4"/>
<evidence type="ECO:0000256" key="15">
    <source>
        <dbReference type="SAM" id="Phobius"/>
    </source>
</evidence>
<keyword evidence="7 15" id="KW-0812">Transmembrane</keyword>
<dbReference type="STRING" id="764103.G7DVT2"/>
<comment type="caution">
    <text evidence="17">The sequence shown here is derived from an EMBL/GenBank/DDBJ whole genome shotgun (WGS) entry which is preliminary data.</text>
</comment>
<dbReference type="EMBL" id="BABT02000046">
    <property type="protein sequence ID" value="GAA94692.1"/>
    <property type="molecule type" value="Genomic_DNA"/>
</dbReference>
<evidence type="ECO:0000256" key="1">
    <source>
        <dbReference type="ARBA" id="ARBA00004323"/>
    </source>
</evidence>
<dbReference type="InParanoid" id="G7DVT2"/>
<evidence type="ECO:0000256" key="4">
    <source>
        <dbReference type="ARBA" id="ARBA00012671"/>
    </source>
</evidence>
<evidence type="ECO:0000256" key="11">
    <source>
        <dbReference type="ARBA" id="ARBA00023136"/>
    </source>
</evidence>
<feature type="region of interest" description="Disordered" evidence="14">
    <location>
        <begin position="104"/>
        <end position="138"/>
    </location>
</feature>
<feature type="domain" description="Glycosyltransferase family 18 catalytic" evidence="16">
    <location>
        <begin position="354"/>
        <end position="536"/>
    </location>
</feature>
<keyword evidence="10" id="KW-0333">Golgi apparatus</keyword>
<keyword evidence="6" id="KW-0808">Transferase</keyword>
<reference evidence="17 18" key="1">
    <citation type="journal article" date="2011" name="J. Gen. Appl. Microbiol.">
        <title>Draft genome sequencing of the enigmatic basidiomycete Mixia osmundae.</title>
        <authorList>
            <person name="Nishida H."/>
            <person name="Nagatsuka Y."/>
            <person name="Sugiyama J."/>
        </authorList>
    </citation>
    <scope>NUCLEOTIDE SEQUENCE [LARGE SCALE GENOMIC DNA]</scope>
    <source>
        <strain evidence="18">CBS 9802 / IAM 14324 / JCM 22182 / KY 12970</strain>
    </source>
</reference>
<evidence type="ECO:0000313" key="18">
    <source>
        <dbReference type="Proteomes" id="UP000009131"/>
    </source>
</evidence>
<dbReference type="GO" id="GO:0006487">
    <property type="term" value="P:protein N-linked glycosylation"/>
    <property type="evidence" value="ECO:0007669"/>
    <property type="project" value="TreeGrafter"/>
</dbReference>
<evidence type="ECO:0000256" key="7">
    <source>
        <dbReference type="ARBA" id="ARBA00022692"/>
    </source>
</evidence>
<dbReference type="InterPro" id="IPR052105">
    <property type="entry name" value="MGAT5_Glycosyltransferase"/>
</dbReference>
<dbReference type="PANTHER" id="PTHR15075:SF2">
    <property type="entry name" value="ALPHA-1,6-MANNOSYLGLYCOPROTEIN 6-BETA-N-ACETYLGLUCOSAMINYLTRANSFERASE"/>
    <property type="match status" value="1"/>
</dbReference>
<dbReference type="eggNOG" id="ENOG502S1N4">
    <property type="taxonomic scope" value="Eukaryota"/>
</dbReference>
<accession>G7DVT2</accession>
<evidence type="ECO:0000256" key="10">
    <source>
        <dbReference type="ARBA" id="ARBA00023034"/>
    </source>
</evidence>
<keyword evidence="9 15" id="KW-1133">Transmembrane helix</keyword>
<dbReference type="Pfam" id="PF15024">
    <property type="entry name" value="Glyco_transf_18"/>
    <property type="match status" value="1"/>
</dbReference>
<evidence type="ECO:0000256" key="3">
    <source>
        <dbReference type="ARBA" id="ARBA00007477"/>
    </source>
</evidence>
<dbReference type="OrthoDB" id="2496726at2759"/>
<evidence type="ECO:0000256" key="13">
    <source>
        <dbReference type="ARBA" id="ARBA00048243"/>
    </source>
</evidence>
<dbReference type="Proteomes" id="UP000009131">
    <property type="component" value="Unassembled WGS sequence"/>
</dbReference>
<evidence type="ECO:0000256" key="9">
    <source>
        <dbReference type="ARBA" id="ARBA00022989"/>
    </source>
</evidence>
<evidence type="ECO:0000313" key="17">
    <source>
        <dbReference type="EMBL" id="GAA94692.1"/>
    </source>
</evidence>
<evidence type="ECO:0000256" key="2">
    <source>
        <dbReference type="ARBA" id="ARBA00004922"/>
    </source>
</evidence>